<sequence>MSVDLPPTPKPSSSQTRPAFISSMAALVDWFYTAMAQFNTDITALNFNSTNGTSSTSIAIGTGSKSFVADTSKSWVKGMTLKLAKDASNWMLGEVNSYNSGTGALDMNIRRVLGSGTYNDWTISLAAPNPEGSVVFLGSVEASASAQIDIENDFDEYDCYRIIGTGIHYNVTTTVALRCRLKIGGSYDAGSNYLYSDNGAAGSAQSYIQLASDIADTGGVHIDFIMDIFKPSSALPKTLICNTVLYNGTTMGAMVRGNNSGTGALTGVRFYPSTANITGGKFSLYGIKNA</sequence>
<accession>A0A1H8GGR2</accession>
<evidence type="ECO:0000313" key="2">
    <source>
        <dbReference type="Proteomes" id="UP000199459"/>
    </source>
</evidence>
<gene>
    <name evidence="1" type="ORF">SAMN05216325_11817</name>
</gene>
<proteinExistence type="predicted"/>
<dbReference type="RefSeq" id="WP_143056940.1">
    <property type="nucleotide sequence ID" value="NZ_FOCP01000018.1"/>
</dbReference>
<dbReference type="Proteomes" id="UP000199459">
    <property type="component" value="Unassembled WGS sequence"/>
</dbReference>
<dbReference type="EMBL" id="FOCP01000018">
    <property type="protein sequence ID" value="SEN43192.1"/>
    <property type="molecule type" value="Genomic_DNA"/>
</dbReference>
<evidence type="ECO:0000313" key="1">
    <source>
        <dbReference type="EMBL" id="SEN43192.1"/>
    </source>
</evidence>
<name>A0A1H8GGR2_9PROT</name>
<protein>
    <submittedName>
        <fullName evidence="1">Uncharacterized protein</fullName>
    </submittedName>
</protein>
<reference evidence="1 2" key="1">
    <citation type="submission" date="2016-10" db="EMBL/GenBank/DDBJ databases">
        <authorList>
            <person name="de Groot N.N."/>
        </authorList>
    </citation>
    <scope>NUCLEOTIDE SEQUENCE [LARGE SCALE GENOMIC DNA]</scope>
    <source>
        <strain evidence="1 2">Nm22</strain>
    </source>
</reference>
<dbReference type="AlphaFoldDB" id="A0A1H8GGR2"/>
<dbReference type="OrthoDB" id="7597272at2"/>
<organism evidence="1 2">
    <name type="scientific">Nitrosomonas marina</name>
    <dbReference type="NCBI Taxonomy" id="917"/>
    <lineage>
        <taxon>Bacteria</taxon>
        <taxon>Pseudomonadati</taxon>
        <taxon>Pseudomonadota</taxon>
        <taxon>Betaproteobacteria</taxon>
        <taxon>Nitrosomonadales</taxon>
        <taxon>Nitrosomonadaceae</taxon>
        <taxon>Nitrosomonas</taxon>
    </lineage>
</organism>